<feature type="domain" description="Cyclic nucleotide-binding" evidence="1">
    <location>
        <begin position="9"/>
        <end position="111"/>
    </location>
</feature>
<organism evidence="2 3">
    <name type="scientific">Sphingobacterium yanglingense</name>
    <dbReference type="NCBI Taxonomy" id="1437280"/>
    <lineage>
        <taxon>Bacteria</taxon>
        <taxon>Pseudomonadati</taxon>
        <taxon>Bacteroidota</taxon>
        <taxon>Sphingobacteriia</taxon>
        <taxon>Sphingobacteriales</taxon>
        <taxon>Sphingobacteriaceae</taxon>
        <taxon>Sphingobacterium</taxon>
    </lineage>
</organism>
<dbReference type="InterPro" id="IPR018490">
    <property type="entry name" value="cNMP-bd_dom_sf"/>
</dbReference>
<proteinExistence type="predicted"/>
<evidence type="ECO:0000259" key="1">
    <source>
        <dbReference type="PROSITE" id="PS50042"/>
    </source>
</evidence>
<evidence type="ECO:0000313" key="2">
    <source>
        <dbReference type="EMBL" id="TDQ76578.1"/>
    </source>
</evidence>
<dbReference type="PROSITE" id="PS50042">
    <property type="entry name" value="CNMP_BINDING_3"/>
    <property type="match status" value="1"/>
</dbReference>
<reference evidence="2 3" key="1">
    <citation type="submission" date="2019-03" db="EMBL/GenBank/DDBJ databases">
        <title>Genomic Encyclopedia of Archaeal and Bacterial Type Strains, Phase II (KMG-II): from individual species to whole genera.</title>
        <authorList>
            <person name="Goeker M."/>
        </authorList>
    </citation>
    <scope>NUCLEOTIDE SEQUENCE [LARGE SCALE GENOMIC DNA]</scope>
    <source>
        <strain evidence="2 3">DSM 28353</strain>
    </source>
</reference>
<dbReference type="Pfam" id="PF00027">
    <property type="entry name" value="cNMP_binding"/>
    <property type="match status" value="1"/>
</dbReference>
<protein>
    <submittedName>
        <fullName evidence="2">CRP-like cAMP-binding protein</fullName>
    </submittedName>
</protein>
<dbReference type="Gene3D" id="2.60.120.10">
    <property type="entry name" value="Jelly Rolls"/>
    <property type="match status" value="1"/>
</dbReference>
<dbReference type="InterPro" id="IPR000595">
    <property type="entry name" value="cNMP-bd_dom"/>
</dbReference>
<dbReference type="EMBL" id="SNYV01000015">
    <property type="protein sequence ID" value="TDQ76578.1"/>
    <property type="molecule type" value="Genomic_DNA"/>
</dbReference>
<dbReference type="InterPro" id="IPR014710">
    <property type="entry name" value="RmlC-like_jellyroll"/>
</dbReference>
<dbReference type="AlphaFoldDB" id="A0A4R6WB32"/>
<evidence type="ECO:0000313" key="3">
    <source>
        <dbReference type="Proteomes" id="UP000295292"/>
    </source>
</evidence>
<name>A0A4R6WB32_9SPHI</name>
<accession>A0A4R6WB32</accession>
<gene>
    <name evidence="2" type="ORF">CLV99_3171</name>
</gene>
<dbReference type="RefSeq" id="WP_133585387.1">
    <property type="nucleotide sequence ID" value="NZ_SNYV01000015.1"/>
</dbReference>
<keyword evidence="3" id="KW-1185">Reference proteome</keyword>
<dbReference type="Proteomes" id="UP000295292">
    <property type="component" value="Unassembled WGS sequence"/>
</dbReference>
<comment type="caution">
    <text evidence="2">The sequence shown here is derived from an EMBL/GenBank/DDBJ whole genome shotgun (WGS) entry which is preliminary data.</text>
</comment>
<sequence length="188" mass="21813">MDIEIQLQQVFDLPPGQVREISQYFVEETVGKGEFFLGNGQRADRLSFIASGIFRVFAQTESREVTQWIGGEGYFITDLSSFLFDQPSRWQIQALTDAKVLSLYKSDYQRFESLLPQWNVVEKRFIAKCFMVLESRVFDFISLSAEERYLQYFEQHKAFFNQVPLQFIASVLGMTPETLSRIRSKVGG</sequence>
<dbReference type="OrthoDB" id="758145at2"/>
<dbReference type="SUPFAM" id="SSF51206">
    <property type="entry name" value="cAMP-binding domain-like"/>
    <property type="match status" value="1"/>
</dbReference>
<dbReference type="CDD" id="cd00038">
    <property type="entry name" value="CAP_ED"/>
    <property type="match status" value="1"/>
</dbReference>